<dbReference type="RefSeq" id="XP_044549019.1">
    <property type="nucleotide sequence ID" value="XM_044694342.1"/>
</dbReference>
<organism evidence="2 3">
    <name type="scientific">Naegleria lovaniensis</name>
    <name type="common">Amoeba</name>
    <dbReference type="NCBI Taxonomy" id="51637"/>
    <lineage>
        <taxon>Eukaryota</taxon>
        <taxon>Discoba</taxon>
        <taxon>Heterolobosea</taxon>
        <taxon>Tetramitia</taxon>
        <taxon>Eutetramitia</taxon>
        <taxon>Vahlkampfiidae</taxon>
        <taxon>Naegleria</taxon>
    </lineage>
</organism>
<dbReference type="EMBL" id="PYSW02000021">
    <property type="protein sequence ID" value="KAG2383340.1"/>
    <property type="molecule type" value="Genomic_DNA"/>
</dbReference>
<name>A0AA88GSL2_NAELO</name>
<sequence>MEQIIQQIQCLEQATREDEEKIEKERFNHQETQRLRDKTLREMDEVEKRNQALSESILQFEVNNDGIKLENQNLKALLKESKSRLWELQTQLDERKKEVDSYSSQVAQRLHQINASLAEKVKNNSINNVMKQTEVLKRRLTELKRRDDLRRKLEPSFEANKLDEAATRLESERGEIQRVLAEQQQIVETRRMELDKLLNEFNAHSERFRKLSQKDSNDLFQQASDISSITAEDLDVQVPDSIREALFQSKSELLSIREKHAEEDAMATTLEQKLEEMGKKTQELNEILNSMSCSKCSVNMALTNE</sequence>
<keyword evidence="1" id="KW-0175">Coiled coil</keyword>
<feature type="coiled-coil region" evidence="1">
    <location>
        <begin position="1"/>
        <end position="98"/>
    </location>
</feature>
<gene>
    <name evidence="2" type="ORF">C9374_004677</name>
</gene>
<proteinExistence type="predicted"/>
<feature type="coiled-coil region" evidence="1">
    <location>
        <begin position="126"/>
        <end position="214"/>
    </location>
</feature>
<evidence type="ECO:0000313" key="2">
    <source>
        <dbReference type="EMBL" id="KAG2383340.1"/>
    </source>
</evidence>
<evidence type="ECO:0000313" key="3">
    <source>
        <dbReference type="Proteomes" id="UP000816034"/>
    </source>
</evidence>
<dbReference type="GeneID" id="68097132"/>
<keyword evidence="3" id="KW-1185">Reference proteome</keyword>
<protein>
    <submittedName>
        <fullName evidence="2">Uncharacterized protein</fullName>
    </submittedName>
</protein>
<reference evidence="2 3" key="1">
    <citation type="journal article" date="2018" name="BMC Genomics">
        <title>The genome of Naegleria lovaniensis, the basis for a comparative approach to unravel pathogenicity factors of the human pathogenic amoeba N. fowleri.</title>
        <authorList>
            <person name="Liechti N."/>
            <person name="Schurch N."/>
            <person name="Bruggmann R."/>
            <person name="Wittwer M."/>
        </authorList>
    </citation>
    <scope>NUCLEOTIDE SEQUENCE [LARGE SCALE GENOMIC DNA]</scope>
    <source>
        <strain evidence="2 3">ATCC 30569</strain>
    </source>
</reference>
<dbReference type="Proteomes" id="UP000816034">
    <property type="component" value="Unassembled WGS sequence"/>
</dbReference>
<dbReference type="AlphaFoldDB" id="A0AA88GSL2"/>
<accession>A0AA88GSL2</accession>
<evidence type="ECO:0000256" key="1">
    <source>
        <dbReference type="SAM" id="Coils"/>
    </source>
</evidence>
<comment type="caution">
    <text evidence="2">The sequence shown here is derived from an EMBL/GenBank/DDBJ whole genome shotgun (WGS) entry which is preliminary data.</text>
</comment>